<gene>
    <name evidence="1" type="ORF">EA655_12110</name>
</gene>
<dbReference type="EMBL" id="SHMG01000006">
    <property type="protein sequence ID" value="TAA41671.1"/>
    <property type="molecule type" value="Genomic_DNA"/>
</dbReference>
<dbReference type="AlphaFoldDB" id="A0A4Q8M3I6"/>
<dbReference type="Gene3D" id="2.180.10.10">
    <property type="entry name" value="RHS repeat-associated core"/>
    <property type="match status" value="1"/>
</dbReference>
<evidence type="ECO:0000313" key="2">
    <source>
        <dbReference type="Proteomes" id="UP000294164"/>
    </source>
</evidence>
<accession>A0A4Q8M3I6</accession>
<dbReference type="Proteomes" id="UP000294164">
    <property type="component" value="Unassembled WGS sequence"/>
</dbReference>
<dbReference type="RefSeq" id="WP_130534807.1">
    <property type="nucleotide sequence ID" value="NZ_SHMG01000006.1"/>
</dbReference>
<organism evidence="1 2">
    <name type="scientific">Pseudoxanthomonas winnipegensis</name>
    <dbReference type="NCBI Taxonomy" id="2480810"/>
    <lineage>
        <taxon>Bacteria</taxon>
        <taxon>Pseudomonadati</taxon>
        <taxon>Pseudomonadota</taxon>
        <taxon>Gammaproteobacteria</taxon>
        <taxon>Lysobacterales</taxon>
        <taxon>Lysobacteraceae</taxon>
        <taxon>Pseudoxanthomonas</taxon>
    </lineage>
</organism>
<comment type="caution">
    <text evidence="1">The sequence shown here is derived from an EMBL/GenBank/DDBJ whole genome shotgun (WGS) entry which is preliminary data.</text>
</comment>
<sequence length="237" mass="25736">MMRNLSLVVLGVALMTTKGVAEARWLSVDPVQAQPNSPITFNRYHYAANNPYKFTDPDGREVKGQYHQVVPGAYHLSIRVTPDNQAAYKDDPRFLTDSATGQRYTTFGAGPELGNPVAFPSSLIFPIQPIIKIPTAVNLVSNNNRPSDAERSTHPSSNDLPVAMPSQYANEDQFIGALFSADANYKDNVPYGLPGGTGYNSNSYANGLLQAVGAQPLVAPVRTPLSDNPLPKKDFEK</sequence>
<reference evidence="1 2" key="1">
    <citation type="submission" date="2019-02" db="EMBL/GenBank/DDBJ databases">
        <title>WGS of Pseudoxanthomonas species novum from clinical isolates.</title>
        <authorList>
            <person name="Bernier A.-M."/>
            <person name="Bernard K."/>
            <person name="Vachon A."/>
        </authorList>
    </citation>
    <scope>NUCLEOTIDE SEQUENCE [LARGE SCALE GENOMIC DNA]</scope>
    <source>
        <strain evidence="1 2">NML130969</strain>
    </source>
</reference>
<protein>
    <recommendedName>
        <fullName evidence="3">RHS repeat-associated core domain-containing protein</fullName>
    </recommendedName>
</protein>
<proteinExistence type="predicted"/>
<name>A0A4Q8M3I6_9GAMM</name>
<evidence type="ECO:0000313" key="1">
    <source>
        <dbReference type="EMBL" id="TAA41671.1"/>
    </source>
</evidence>
<evidence type="ECO:0008006" key="3">
    <source>
        <dbReference type="Google" id="ProtNLM"/>
    </source>
</evidence>
<dbReference type="OrthoDB" id="6904246at2"/>